<feature type="transmembrane region" description="Helical" evidence="2">
    <location>
        <begin position="57"/>
        <end position="74"/>
    </location>
</feature>
<proteinExistence type="predicted"/>
<accession>A0ABS4WZD1</accession>
<dbReference type="RefSeq" id="WP_209900666.1">
    <property type="nucleotide sequence ID" value="NZ_BAAAJW010000002.1"/>
</dbReference>
<feature type="compositionally biased region" description="Polar residues" evidence="1">
    <location>
        <begin position="1"/>
        <end position="13"/>
    </location>
</feature>
<evidence type="ECO:0000256" key="1">
    <source>
        <dbReference type="SAM" id="MobiDB-lite"/>
    </source>
</evidence>
<organism evidence="3 4">
    <name type="scientific">Brachybacterium sacelli</name>
    <dbReference type="NCBI Taxonomy" id="173364"/>
    <lineage>
        <taxon>Bacteria</taxon>
        <taxon>Bacillati</taxon>
        <taxon>Actinomycetota</taxon>
        <taxon>Actinomycetes</taxon>
        <taxon>Micrococcales</taxon>
        <taxon>Dermabacteraceae</taxon>
        <taxon>Brachybacterium</taxon>
    </lineage>
</organism>
<evidence type="ECO:0000313" key="3">
    <source>
        <dbReference type="EMBL" id="MBP2381481.1"/>
    </source>
</evidence>
<evidence type="ECO:0000256" key="2">
    <source>
        <dbReference type="SAM" id="Phobius"/>
    </source>
</evidence>
<feature type="region of interest" description="Disordered" evidence="1">
    <location>
        <begin position="1"/>
        <end position="23"/>
    </location>
</feature>
<dbReference type="Pfam" id="PF26041">
    <property type="entry name" value="DUF8011"/>
    <property type="match status" value="1"/>
</dbReference>
<gene>
    <name evidence="3" type="ORF">JOF43_001438</name>
</gene>
<feature type="transmembrane region" description="Helical" evidence="2">
    <location>
        <begin position="33"/>
        <end position="51"/>
    </location>
</feature>
<keyword evidence="4" id="KW-1185">Reference proteome</keyword>
<keyword evidence="2" id="KW-0812">Transmembrane</keyword>
<keyword evidence="2" id="KW-0472">Membrane</keyword>
<keyword evidence="2" id="KW-1133">Transmembrane helix</keyword>
<dbReference type="Proteomes" id="UP001519290">
    <property type="component" value="Unassembled WGS sequence"/>
</dbReference>
<name>A0ABS4WZD1_9MICO</name>
<feature type="transmembrane region" description="Helical" evidence="2">
    <location>
        <begin position="86"/>
        <end position="104"/>
    </location>
</feature>
<evidence type="ECO:0008006" key="5">
    <source>
        <dbReference type="Google" id="ProtNLM"/>
    </source>
</evidence>
<comment type="caution">
    <text evidence="3">The sequence shown here is derived from an EMBL/GenBank/DDBJ whole genome shotgun (WGS) entry which is preliminary data.</text>
</comment>
<dbReference type="EMBL" id="JAGIOD010000001">
    <property type="protein sequence ID" value="MBP2381481.1"/>
    <property type="molecule type" value="Genomic_DNA"/>
</dbReference>
<sequence length="105" mass="11342">MQDQPDSPTSVASRPTVLDEFFRPPRPTRRAQFSAVTFSLLLVASLVIPAFTDTQAMPGLSLVCLGMLLLLGFAELMDASQLRSIIAVRWGAMAIALLGLVIQLV</sequence>
<reference evidence="3 4" key="1">
    <citation type="submission" date="2021-03" db="EMBL/GenBank/DDBJ databases">
        <title>Sequencing the genomes of 1000 actinobacteria strains.</title>
        <authorList>
            <person name="Klenk H.-P."/>
        </authorList>
    </citation>
    <scope>NUCLEOTIDE SEQUENCE [LARGE SCALE GENOMIC DNA]</scope>
    <source>
        <strain evidence="3 4">DSM 14566</strain>
    </source>
</reference>
<protein>
    <recommendedName>
        <fullName evidence="5">Sulfate exporter family transporter</fullName>
    </recommendedName>
</protein>
<dbReference type="InterPro" id="IPR058324">
    <property type="entry name" value="DUF8011"/>
</dbReference>
<evidence type="ECO:0000313" key="4">
    <source>
        <dbReference type="Proteomes" id="UP001519290"/>
    </source>
</evidence>